<feature type="domain" description="SH3b" evidence="2">
    <location>
        <begin position="32"/>
        <end position="110"/>
    </location>
</feature>
<dbReference type="GO" id="GO:0004040">
    <property type="term" value="F:amidase activity"/>
    <property type="evidence" value="ECO:0007669"/>
    <property type="project" value="InterPro"/>
</dbReference>
<proteinExistence type="predicted"/>
<feature type="domain" description="SH3b" evidence="2">
    <location>
        <begin position="714"/>
        <end position="786"/>
    </location>
</feature>
<feature type="domain" description="SH3b" evidence="2">
    <location>
        <begin position="376"/>
        <end position="439"/>
    </location>
</feature>
<sequence>MKKVGKVLFLSTGILVGMSSLPVTSIYSSSVQAAAVVKLNNIPYETTNNLNMRSGAGTNYKVIKTIPKGKQVTAFEQNGNWYKVSYSYTLNGKKVTKSGWVAGAYLKNVTLAKSTSVISTTKTPKTLFKTSVNLNIRSTASSKAKVVKTIPKGGIVSSTERNGAWTKVTYTYTSNGKKVNVSGWVSGKYLKEYYQYTAIKKTYYFSKNSTQLYPTPDRKKNSLFNIEANNGFFSTQKVVNSLGETWYKVTFNGKKAYIPANDAIAAPVETFTKSQFISTKATYLYASYGNVYNQLVQIPENTILTSSLSVGGWHRLSFGGKTGYVYSTDLAIYTPPAETPATEPETNEPIEPEINPDSQQEPELKPEQVLTETAISGKTFVTSTNLNQREAANIDSKVLQVIPTGTFVFPTHKVSNGWYKVAYNGKTGYLSGTYIKEVITGDPMHREGYQFIDLRKPSTVTAAQINNYINNYAARTGKASVLANKGQVFLDAGNKYGVNALYLAAHAILESGYGTSNISLGKYNLFGFGAFDATPFVGAVRFASIEQNIDYIAQEMKATYLNPGNWKYKGAYLGFSTKTVIGGTRIDTNSEGMNFYYASDEKWGQKIASHMQNILPYNKAEYDKAAVNSTIFTIPTRPAGIDLFPVGIQAAANKDIKLVNQKGSTTLATTLKKDTLFEISEKHNDYWVKVKLNNKEYWTSDIKFDRYKEFISVKNLGRVTADTLNVRPVPSTSQSPISSFKLNEYIHIILDQSGSPVMDSSRTWYSVKLADGRTGWVSSSFVVQELK</sequence>
<reference evidence="4" key="1">
    <citation type="submission" date="2018-12" db="EMBL/GenBank/DDBJ databases">
        <title>Bacillus chawlae sp. nov., Bacillus glennii sp. nov., and Bacillus saganii sp. nov. Isolated from the Vehicle Assembly Building at Kennedy Space Center where the Viking Spacecraft were Assembled.</title>
        <authorList>
            <person name="Seuylemezian A."/>
            <person name="Vaishampayan P."/>
        </authorList>
    </citation>
    <scope>NUCLEOTIDE SEQUENCE [LARGE SCALE GENOMIC DNA]</scope>
    <source>
        <strain evidence="4">DSM 13966</strain>
    </source>
</reference>
<accession>A0A3R9FWS4</accession>
<dbReference type="InterPro" id="IPR003646">
    <property type="entry name" value="SH3-like_bac-type"/>
</dbReference>
<dbReference type="Pfam" id="PF08239">
    <property type="entry name" value="SH3_3"/>
    <property type="match status" value="4"/>
</dbReference>
<organism evidence="3 4">
    <name type="scientific">Mesobacillus subterraneus</name>
    <dbReference type="NCBI Taxonomy" id="285983"/>
    <lineage>
        <taxon>Bacteria</taxon>
        <taxon>Bacillati</taxon>
        <taxon>Bacillota</taxon>
        <taxon>Bacilli</taxon>
        <taxon>Bacillales</taxon>
        <taxon>Bacillaceae</taxon>
        <taxon>Mesobacillus</taxon>
    </lineage>
</organism>
<evidence type="ECO:0000313" key="4">
    <source>
        <dbReference type="Proteomes" id="UP000279911"/>
    </source>
</evidence>
<evidence type="ECO:0000259" key="2">
    <source>
        <dbReference type="PROSITE" id="PS51781"/>
    </source>
</evidence>
<comment type="caution">
    <text evidence="3">The sequence shown here is derived from an EMBL/GenBank/DDBJ whole genome shotgun (WGS) entry which is preliminary data.</text>
</comment>
<dbReference type="PANTHER" id="PTHR34408">
    <property type="entry name" value="FAMILY PROTEIN, PUTATIVE-RELATED"/>
    <property type="match status" value="1"/>
</dbReference>
<dbReference type="Gene3D" id="2.30.30.40">
    <property type="entry name" value="SH3 Domains"/>
    <property type="match status" value="4"/>
</dbReference>
<protein>
    <submittedName>
        <fullName evidence="3">Peptide-binding protein</fullName>
    </submittedName>
</protein>
<dbReference type="RefSeq" id="WP_125479963.1">
    <property type="nucleotide sequence ID" value="NZ_RSFW01000013.1"/>
</dbReference>
<dbReference type="InterPro" id="IPR002901">
    <property type="entry name" value="MGlyc_endo_b_GlcNAc-like_dom"/>
</dbReference>
<name>A0A3R9FWS4_9BACI</name>
<dbReference type="SMART" id="SM00047">
    <property type="entry name" value="LYZ2"/>
    <property type="match status" value="1"/>
</dbReference>
<dbReference type="PROSITE" id="PS51781">
    <property type="entry name" value="SH3B"/>
    <property type="match status" value="4"/>
</dbReference>
<gene>
    <name evidence="3" type="ORF">EJA10_10500</name>
</gene>
<dbReference type="InterPro" id="IPR052354">
    <property type="entry name" value="Cell_Wall_Dynamics_Protein"/>
</dbReference>
<dbReference type="AlphaFoldDB" id="A0A3R9FWS4"/>
<dbReference type="OrthoDB" id="9816557at2"/>
<evidence type="ECO:0000256" key="1">
    <source>
        <dbReference type="SAM" id="MobiDB-lite"/>
    </source>
</evidence>
<dbReference type="Pfam" id="PF01832">
    <property type="entry name" value="Glucosaminidase"/>
    <property type="match status" value="1"/>
</dbReference>
<dbReference type="SMART" id="SM00287">
    <property type="entry name" value="SH3b"/>
    <property type="match status" value="6"/>
</dbReference>
<dbReference type="EMBL" id="RSFW01000013">
    <property type="protein sequence ID" value="RSD26972.1"/>
    <property type="molecule type" value="Genomic_DNA"/>
</dbReference>
<dbReference type="Proteomes" id="UP000279911">
    <property type="component" value="Unassembled WGS sequence"/>
</dbReference>
<feature type="compositionally biased region" description="Low complexity" evidence="1">
    <location>
        <begin position="335"/>
        <end position="344"/>
    </location>
</feature>
<feature type="region of interest" description="Disordered" evidence="1">
    <location>
        <begin position="335"/>
        <end position="364"/>
    </location>
</feature>
<dbReference type="PANTHER" id="PTHR34408:SF1">
    <property type="entry name" value="GLYCOSYL HYDROLASE FAMILY 19 DOMAIN-CONTAINING PROTEIN HI_1415"/>
    <property type="match status" value="1"/>
</dbReference>
<dbReference type="Gene3D" id="1.10.530.10">
    <property type="match status" value="1"/>
</dbReference>
<feature type="domain" description="SH3b" evidence="2">
    <location>
        <begin position="124"/>
        <end position="194"/>
    </location>
</feature>
<evidence type="ECO:0000313" key="3">
    <source>
        <dbReference type="EMBL" id="RSD26972.1"/>
    </source>
</evidence>